<evidence type="ECO:0000313" key="7">
    <source>
        <dbReference type="EMBL" id="RLP70156.1"/>
    </source>
</evidence>
<evidence type="ECO:0000256" key="3">
    <source>
        <dbReference type="ARBA" id="ARBA00023054"/>
    </source>
</evidence>
<comment type="similarity">
    <text evidence="2">Belongs to the RmuC family.</text>
</comment>
<feature type="region of interest" description="Disordered" evidence="6">
    <location>
        <begin position="419"/>
        <end position="453"/>
    </location>
</feature>
<dbReference type="GO" id="GO:0006310">
    <property type="term" value="P:DNA recombination"/>
    <property type="evidence" value="ECO:0007669"/>
    <property type="project" value="UniProtKB-KW"/>
</dbReference>
<keyword evidence="4" id="KW-0233">DNA recombination</keyword>
<feature type="coiled-coil region" evidence="5">
    <location>
        <begin position="41"/>
        <end position="111"/>
    </location>
</feature>
<dbReference type="Proteomes" id="UP000275395">
    <property type="component" value="Unassembled WGS sequence"/>
</dbReference>
<dbReference type="EMBL" id="RCUW01000003">
    <property type="protein sequence ID" value="RLP70156.1"/>
    <property type="molecule type" value="Genomic_DNA"/>
</dbReference>
<evidence type="ECO:0000313" key="8">
    <source>
        <dbReference type="Proteomes" id="UP000275395"/>
    </source>
</evidence>
<keyword evidence="3 5" id="KW-0175">Coiled coil</keyword>
<gene>
    <name evidence="7" type="primary">rmuC</name>
    <name evidence="7" type="ORF">D9V30_05740</name>
</gene>
<evidence type="ECO:0000256" key="1">
    <source>
        <dbReference type="ARBA" id="ARBA00003416"/>
    </source>
</evidence>
<dbReference type="PANTHER" id="PTHR30563:SF0">
    <property type="entry name" value="DNA RECOMBINATION PROTEIN RMUC"/>
    <property type="match status" value="1"/>
</dbReference>
<proteinExistence type="inferred from homology"/>
<evidence type="ECO:0000256" key="6">
    <source>
        <dbReference type="SAM" id="MobiDB-lite"/>
    </source>
</evidence>
<dbReference type="AlphaFoldDB" id="A0A3L6ZQH0"/>
<evidence type="ECO:0000256" key="4">
    <source>
        <dbReference type="ARBA" id="ARBA00023172"/>
    </source>
</evidence>
<feature type="compositionally biased region" description="Basic and acidic residues" evidence="6">
    <location>
        <begin position="428"/>
        <end position="440"/>
    </location>
</feature>
<sequence>MDSALVTVLVFLAGISVGALGCVLARRAWAPAPAAGDTAERERLLGERDEARAELSRLGAELARAEAIADATGDQLRAERERSAQILAEHRAEQRERAERQQQESAVLEALAPVRESLGRMQQRVESMESQRQEQFGQISAQLAEARSTDERLRSTTESLAGALRSTTTRGVWGETQLRRVVELAGLLPHVDFSTQQSMTSEHGAARPDMVVSLPGGNSIAVDAKVPLDRYLEASAIPATATGAEAARREALLAAHVKAVRAHVDALAKKRYWTGLDSSPEFVIAFVPSESLLSAALDADPSLLDYAFGRRVALASPVNLWAVLKTVAVTWQQQAVSEEAHTLFELGNTLYQRLGVLAGHADALRRSIESTVKNYNAFASSLESRVLVTARRFPGVDQSALIAEPSTVVDPVRRLSAAEFDDAGSMDTDARPEKQRRPPRGEGVGEASARFGR</sequence>
<name>A0A3L6ZQH0_9MICO</name>
<reference evidence="7 8" key="1">
    <citation type="submission" date="2018-10" db="EMBL/GenBank/DDBJ databases">
        <authorList>
            <person name="Li J."/>
        </authorList>
    </citation>
    <scope>NUCLEOTIDE SEQUENCE [LARGE SCALE GENOMIC DNA]</scope>
    <source>
        <strain evidence="7 8">JCM 30549</strain>
    </source>
</reference>
<dbReference type="PANTHER" id="PTHR30563">
    <property type="entry name" value="DNA RECOMBINATION PROTEIN RMUC"/>
    <property type="match status" value="1"/>
</dbReference>
<evidence type="ECO:0000256" key="5">
    <source>
        <dbReference type="SAM" id="Coils"/>
    </source>
</evidence>
<comment type="function">
    <text evidence="1">Involved in DNA recombination.</text>
</comment>
<organism evidence="7 8">
    <name type="scientific">Mycetocola reblochoni</name>
    <dbReference type="NCBI Taxonomy" id="331618"/>
    <lineage>
        <taxon>Bacteria</taxon>
        <taxon>Bacillati</taxon>
        <taxon>Actinomycetota</taxon>
        <taxon>Actinomycetes</taxon>
        <taxon>Micrococcales</taxon>
        <taxon>Microbacteriaceae</taxon>
        <taxon>Mycetocola</taxon>
    </lineage>
</organism>
<evidence type="ECO:0000256" key="2">
    <source>
        <dbReference type="ARBA" id="ARBA00009840"/>
    </source>
</evidence>
<dbReference type="Pfam" id="PF02646">
    <property type="entry name" value="RmuC"/>
    <property type="match status" value="1"/>
</dbReference>
<protein>
    <submittedName>
        <fullName evidence="7">DNA recombination protein RmuC</fullName>
    </submittedName>
</protein>
<comment type="caution">
    <text evidence="7">The sequence shown here is derived from an EMBL/GenBank/DDBJ whole genome shotgun (WGS) entry which is preliminary data.</text>
</comment>
<dbReference type="RefSeq" id="WP_087136074.1">
    <property type="nucleotide sequence ID" value="NZ_JBQDRQ010000007.1"/>
</dbReference>
<accession>A0A3L6ZQH0</accession>
<dbReference type="InterPro" id="IPR003798">
    <property type="entry name" value="DNA_recombination_RmuC"/>
</dbReference>